<dbReference type="Proteomes" id="UP001569963">
    <property type="component" value="Unassembled WGS sequence"/>
</dbReference>
<dbReference type="SUPFAM" id="SSF56219">
    <property type="entry name" value="DNase I-like"/>
    <property type="match status" value="1"/>
</dbReference>
<protein>
    <recommendedName>
        <fullName evidence="3">Endonuclease/exonuclease/phosphatase family protein</fullName>
    </recommendedName>
</protein>
<evidence type="ECO:0000313" key="2">
    <source>
        <dbReference type="Proteomes" id="UP001569963"/>
    </source>
</evidence>
<dbReference type="InterPro" id="IPR036691">
    <property type="entry name" value="Endo/exonu/phosph_ase_sf"/>
</dbReference>
<comment type="caution">
    <text evidence="1">The sequence shown here is derived from an EMBL/GenBank/DDBJ whole genome shotgun (WGS) entry which is preliminary data.</text>
</comment>
<keyword evidence="2" id="KW-1185">Reference proteome</keyword>
<sequence length="280" mass="30474">MSLNTQYGGRSDSAGRQEDRWELIADMIASVRPHILLAQELAGWGRDPRLHAAAERSLQRRGWPLRFLVAPSQTDSHTAVAFQQEVLCWRQHETKYSPLVENGYGVAVLADVDADEDEPGLTVISAHLTAYSAEAGAVEAQRMVARLHRYGGRGILGGDINNMPLGDAEPDWVAAPPHNRSARCLARTSPDGPWRGNRVVGEVLARADLVDVAAYVADTQDRPELRAATGHGGVRVDQFHVTASVRDAVLGYEQLAAASDHDAIVMRLDPARLGAARVWV</sequence>
<accession>A0ABV4QA89</accession>
<reference evidence="1 2" key="1">
    <citation type="submission" date="2023-11" db="EMBL/GenBank/DDBJ databases">
        <title>Actinomadura monticuli sp. nov., isolated from volcanic ash.</title>
        <authorList>
            <person name="Lee S.D."/>
            <person name="Yang H."/>
            <person name="Kim I.S."/>
        </authorList>
    </citation>
    <scope>NUCLEOTIDE SEQUENCE [LARGE SCALE GENOMIC DNA]</scope>
    <source>
        <strain evidence="1 2">DLS-62</strain>
    </source>
</reference>
<organism evidence="1 2">
    <name type="scientific">Actinomadura monticuli</name>
    <dbReference type="NCBI Taxonomy" id="3097367"/>
    <lineage>
        <taxon>Bacteria</taxon>
        <taxon>Bacillati</taxon>
        <taxon>Actinomycetota</taxon>
        <taxon>Actinomycetes</taxon>
        <taxon>Streptosporangiales</taxon>
        <taxon>Thermomonosporaceae</taxon>
        <taxon>Actinomadura</taxon>
    </lineage>
</organism>
<dbReference type="Gene3D" id="3.60.10.10">
    <property type="entry name" value="Endonuclease/exonuclease/phosphatase"/>
    <property type="match status" value="1"/>
</dbReference>
<evidence type="ECO:0008006" key="3">
    <source>
        <dbReference type="Google" id="ProtNLM"/>
    </source>
</evidence>
<name>A0ABV4QA89_9ACTN</name>
<evidence type="ECO:0000313" key="1">
    <source>
        <dbReference type="EMBL" id="MFA1539908.1"/>
    </source>
</evidence>
<dbReference type="EMBL" id="JAXCEI010000005">
    <property type="protein sequence ID" value="MFA1539908.1"/>
    <property type="molecule type" value="Genomic_DNA"/>
</dbReference>
<proteinExistence type="predicted"/>
<dbReference type="RefSeq" id="WP_371949815.1">
    <property type="nucleotide sequence ID" value="NZ_JAXCEI010000005.1"/>
</dbReference>
<gene>
    <name evidence="1" type="ORF">SM611_13305</name>
</gene>